<keyword evidence="1" id="KW-1133">Transmembrane helix</keyword>
<accession>A0A1I0DJT1</accession>
<feature type="transmembrane region" description="Helical" evidence="1">
    <location>
        <begin position="14"/>
        <end position="31"/>
    </location>
</feature>
<evidence type="ECO:0000313" key="3">
    <source>
        <dbReference type="Proteomes" id="UP000181981"/>
    </source>
</evidence>
<sequence length="152" mass="17842">MLSLKVRVSLLKNHKFLGLICISFCAYFVLYQRKVQQMEVLIETQNGKIFKCVKCEAIHVEYKNLNFNLKEEDFWKFASYIQNLDGEEWILRNKTSNFKRKIIIPVGSHIFNALLDSKELNELRSLLNFKKDSAFFQQTIKAGGLEFTSHLN</sequence>
<evidence type="ECO:0000313" key="2">
    <source>
        <dbReference type="EMBL" id="SET32084.1"/>
    </source>
</evidence>
<dbReference type="Pfam" id="PF20391">
    <property type="entry name" value="DUF6686"/>
    <property type="match status" value="1"/>
</dbReference>
<dbReference type="InterPro" id="IPR046508">
    <property type="entry name" value="DUF6686"/>
</dbReference>
<protein>
    <submittedName>
        <fullName evidence="2">Uncharacterized protein</fullName>
    </submittedName>
</protein>
<name>A0A1I0DJT1_9BACT</name>
<keyword evidence="1" id="KW-0472">Membrane</keyword>
<organism evidence="2 3">
    <name type="scientific">Draconibacterium orientale</name>
    <dbReference type="NCBI Taxonomy" id="1168034"/>
    <lineage>
        <taxon>Bacteria</taxon>
        <taxon>Pseudomonadati</taxon>
        <taxon>Bacteroidota</taxon>
        <taxon>Bacteroidia</taxon>
        <taxon>Marinilabiliales</taxon>
        <taxon>Prolixibacteraceae</taxon>
        <taxon>Draconibacterium</taxon>
    </lineage>
</organism>
<dbReference type="AlphaFoldDB" id="A0A1I0DJT1"/>
<evidence type="ECO:0000256" key="1">
    <source>
        <dbReference type="SAM" id="Phobius"/>
    </source>
</evidence>
<dbReference type="Proteomes" id="UP000181981">
    <property type="component" value="Unassembled WGS sequence"/>
</dbReference>
<proteinExistence type="predicted"/>
<gene>
    <name evidence="2" type="ORF">SAMN05444285_11073</name>
</gene>
<keyword evidence="1" id="KW-0812">Transmembrane</keyword>
<dbReference type="EMBL" id="FOHT01000010">
    <property type="protein sequence ID" value="SET32084.1"/>
    <property type="molecule type" value="Genomic_DNA"/>
</dbReference>
<reference evidence="2 3" key="1">
    <citation type="submission" date="2016-10" db="EMBL/GenBank/DDBJ databases">
        <authorList>
            <person name="de Groot N.N."/>
        </authorList>
    </citation>
    <scope>NUCLEOTIDE SEQUENCE [LARGE SCALE GENOMIC DNA]</scope>
    <source>
        <strain evidence="2 3">DSM 25947</strain>
    </source>
</reference>